<evidence type="ECO:0000313" key="7">
    <source>
        <dbReference type="Proteomes" id="UP000067625"/>
    </source>
</evidence>
<dbReference type="HAMAP" id="MF_02100">
    <property type="entry name" value="Methyltr_YrrT"/>
    <property type="match status" value="1"/>
</dbReference>
<evidence type="ECO:0000256" key="4">
    <source>
        <dbReference type="HAMAP-Rule" id="MF_02100"/>
    </source>
</evidence>
<accession>A0A0M5J9J4</accession>
<keyword evidence="1 4" id="KW-0489">Methyltransferase</keyword>
<evidence type="ECO:0000259" key="5">
    <source>
        <dbReference type="Pfam" id="PF13649"/>
    </source>
</evidence>
<dbReference type="CDD" id="cd02440">
    <property type="entry name" value="AdoMet_MTases"/>
    <property type="match status" value="1"/>
</dbReference>
<dbReference type="Gene3D" id="3.40.50.150">
    <property type="entry name" value="Vaccinia Virus protein VP39"/>
    <property type="match status" value="1"/>
</dbReference>
<dbReference type="GO" id="GO:0008757">
    <property type="term" value="F:S-adenosylmethionine-dependent methyltransferase activity"/>
    <property type="evidence" value="ECO:0007669"/>
    <property type="project" value="UniProtKB-UniRule"/>
</dbReference>
<dbReference type="PATRIC" id="fig|1441095.3.peg.429"/>
<reference evidence="6 7" key="2">
    <citation type="journal article" date="2016" name="Int. J. Syst. Evol. Microbiol.">
        <title>Bacillus gobiensis sp. nov., isolated from a soil sample.</title>
        <authorList>
            <person name="Liu B."/>
            <person name="Liu G.H."/>
            <person name="Cetin S."/>
            <person name="Schumann P."/>
            <person name="Pan Z.Z."/>
            <person name="Chen Q.Q."/>
        </authorList>
    </citation>
    <scope>NUCLEOTIDE SEQUENCE [LARGE SCALE GENOMIC DNA]</scope>
    <source>
        <strain evidence="6 7">FJAT-4402</strain>
    </source>
</reference>
<feature type="binding site" evidence="4">
    <location>
        <position position="53"/>
    </location>
    <ligand>
        <name>S-adenosyl-L-methionine</name>
        <dbReference type="ChEBI" id="CHEBI:59789"/>
    </ligand>
</feature>
<dbReference type="STRING" id="1441095.AM592_01985"/>
<dbReference type="PANTHER" id="PTHR43861">
    <property type="entry name" value="TRANS-ACONITATE 2-METHYLTRANSFERASE-RELATED"/>
    <property type="match status" value="1"/>
</dbReference>
<comment type="similarity">
    <text evidence="4">Belongs to the methyltransferase superfamily. YrrT family.</text>
</comment>
<evidence type="ECO:0000256" key="1">
    <source>
        <dbReference type="ARBA" id="ARBA00022603"/>
    </source>
</evidence>
<dbReference type="RefSeq" id="WP_053602223.1">
    <property type="nucleotide sequence ID" value="NZ_CP012600.1"/>
</dbReference>
<dbReference type="EC" id="2.1.1.-" evidence="4"/>
<feature type="binding site" evidence="4">
    <location>
        <position position="74"/>
    </location>
    <ligand>
        <name>S-adenosyl-L-methionine</name>
        <dbReference type="ChEBI" id="CHEBI:59789"/>
    </ligand>
</feature>
<name>A0A0M5J9J4_9BACI</name>
<dbReference type="OrthoDB" id="465705at2"/>
<proteinExistence type="inferred from homology"/>
<dbReference type="SUPFAM" id="SSF53335">
    <property type="entry name" value="S-adenosyl-L-methionine-dependent methyltransferases"/>
    <property type="match status" value="1"/>
</dbReference>
<reference evidence="7" key="1">
    <citation type="submission" date="2015-08" db="EMBL/GenBank/DDBJ databases">
        <title>Genome sequencing project for genomic taxonomy and phylogenomics of Bacillus-like bacteria.</title>
        <authorList>
            <person name="Liu B."/>
            <person name="Wang J."/>
            <person name="Zhu Y."/>
            <person name="Liu G."/>
            <person name="Chen Q."/>
            <person name="Chen Z."/>
            <person name="Lan J."/>
            <person name="Che J."/>
            <person name="Ge C."/>
            <person name="Shi H."/>
            <person name="Pan Z."/>
            <person name="Liu X."/>
        </authorList>
    </citation>
    <scope>NUCLEOTIDE SEQUENCE [LARGE SCALE GENOMIC DNA]</scope>
    <source>
        <strain evidence="7">FJAT-4402</strain>
    </source>
</reference>
<evidence type="ECO:0000256" key="2">
    <source>
        <dbReference type="ARBA" id="ARBA00022679"/>
    </source>
</evidence>
<dbReference type="InterPro" id="IPR041698">
    <property type="entry name" value="Methyltransf_25"/>
</dbReference>
<keyword evidence="3 4" id="KW-0949">S-adenosyl-L-methionine</keyword>
<dbReference type="InterPro" id="IPR023553">
    <property type="entry name" value="Uncharacterised_MeTfrase_YrrT"/>
</dbReference>
<evidence type="ECO:0000313" key="6">
    <source>
        <dbReference type="EMBL" id="ALC80489.1"/>
    </source>
</evidence>
<comment type="function">
    <text evidence="4">Could be a S-adenosyl-L-methionine-dependent methyltransferase.</text>
</comment>
<evidence type="ECO:0000256" key="3">
    <source>
        <dbReference type="ARBA" id="ARBA00022691"/>
    </source>
</evidence>
<dbReference type="InterPro" id="IPR029063">
    <property type="entry name" value="SAM-dependent_MTases_sf"/>
</dbReference>
<feature type="domain" description="Methyltransferase" evidence="5">
    <location>
        <begin position="49"/>
        <end position="139"/>
    </location>
</feature>
<organism evidence="6 7">
    <name type="scientific">Bacillus gobiensis</name>
    <dbReference type="NCBI Taxonomy" id="1441095"/>
    <lineage>
        <taxon>Bacteria</taxon>
        <taxon>Bacillati</taxon>
        <taxon>Bacillota</taxon>
        <taxon>Bacilli</taxon>
        <taxon>Bacillales</taxon>
        <taxon>Bacillaceae</taxon>
        <taxon>Bacillus</taxon>
    </lineage>
</organism>
<keyword evidence="7" id="KW-1185">Reference proteome</keyword>
<dbReference type="Proteomes" id="UP000067625">
    <property type="component" value="Chromosome"/>
</dbReference>
<dbReference type="EMBL" id="CP012600">
    <property type="protein sequence ID" value="ALC80489.1"/>
    <property type="molecule type" value="Genomic_DNA"/>
</dbReference>
<dbReference type="GO" id="GO:0032259">
    <property type="term" value="P:methylation"/>
    <property type="evidence" value="ECO:0007669"/>
    <property type="project" value="UniProtKB-KW"/>
</dbReference>
<feature type="binding site" evidence="4">
    <location>
        <position position="96"/>
    </location>
    <ligand>
        <name>S-adenosyl-L-methionine</name>
        <dbReference type="ChEBI" id="CHEBI:59789"/>
    </ligand>
</feature>
<dbReference type="AlphaFoldDB" id="A0A0M5J9J4"/>
<gene>
    <name evidence="6" type="ORF">AM592_01985</name>
</gene>
<dbReference type="Pfam" id="PF13649">
    <property type="entry name" value="Methyltransf_25"/>
    <property type="match status" value="1"/>
</dbReference>
<sequence length="211" mass="23930">MGMEFIPLFDEWAGSYDQAVAGADPEYAEVFSNYDHILQTVASEAYGVVLEFGVGTGNLSKKLLNGGLVVYGVEPAKMMRKEAKKKLPSLSLFDGDFLSYSLPIESVDTIVSTYAFHHLNDVEKERALKQYYELLNKKGKILFADTLFESNESKQKAICNAKSQNYNKLAEDLMTEHYTTLPILKEMMERIGFKVHFKQMNPFVWIIDAVK</sequence>
<keyword evidence="2 4" id="KW-0808">Transferase</keyword>
<protein>
    <recommendedName>
        <fullName evidence="4">Uncharacterized methyltransferase AM592_01985</fullName>
        <ecNumber evidence="4">2.1.1.-</ecNumber>
    </recommendedName>
</protein>